<reference evidence="2" key="1">
    <citation type="journal article" date="2019" name="Int. J. Syst. Evol. Microbiol.">
        <title>The Global Catalogue of Microorganisms (GCM) 10K type strain sequencing project: providing services to taxonomists for standard genome sequencing and annotation.</title>
        <authorList>
            <consortium name="The Broad Institute Genomics Platform"/>
            <consortium name="The Broad Institute Genome Sequencing Center for Infectious Disease"/>
            <person name="Wu L."/>
            <person name="Ma J."/>
        </authorList>
    </citation>
    <scope>NUCLEOTIDE SEQUENCE [LARGE SCALE GENOMIC DNA]</scope>
    <source>
        <strain evidence="2">JCM 18123</strain>
    </source>
</reference>
<keyword evidence="2" id="KW-1185">Reference proteome</keyword>
<protein>
    <submittedName>
        <fullName evidence="1">DUF2625 domain-containing protein</fullName>
    </submittedName>
</protein>
<dbReference type="RefSeq" id="WP_345555966.1">
    <property type="nucleotide sequence ID" value="NZ_BAABIK010000006.1"/>
</dbReference>
<gene>
    <name evidence="1" type="ORF">GCM10023224_14790</name>
</gene>
<organism evidence="1 2">
    <name type="scientific">Streptomonospora halophila</name>
    <dbReference type="NCBI Taxonomy" id="427369"/>
    <lineage>
        <taxon>Bacteria</taxon>
        <taxon>Bacillati</taxon>
        <taxon>Actinomycetota</taxon>
        <taxon>Actinomycetes</taxon>
        <taxon>Streptosporangiales</taxon>
        <taxon>Nocardiopsidaceae</taxon>
        <taxon>Streptomonospora</taxon>
    </lineage>
</organism>
<comment type="caution">
    <text evidence="1">The sequence shown here is derived from an EMBL/GenBank/DDBJ whole genome shotgun (WGS) entry which is preliminary data.</text>
</comment>
<proteinExistence type="predicted"/>
<accession>A0ABP9GA85</accession>
<name>A0ABP9GA85_9ACTN</name>
<evidence type="ECO:0000313" key="2">
    <source>
        <dbReference type="Proteomes" id="UP001499993"/>
    </source>
</evidence>
<sequence>MRALGEPVDVDESAWPALEEEFARSSVPVRVLPAEAPRRGRSALLQMRVTVRSALGAIVVHSGGLLLDCGWLRVFGGTGTGPPGALPSLARINGFPVLPDPDWRPEGGLVVAHDVLGGVFAVNGPDADEAGRPGDPGEIAYFAPDTLEWEPLELGHGAWLSWVLSGGLEHFCRELRWPGWREDVDGLAPSHGIRVEPCLWSAGARGGIHRAERRPVPMSELIGLYREQTARLGLAAPGFLGHTAHSRTAEAPDR</sequence>
<dbReference type="EMBL" id="BAABIK010000006">
    <property type="protein sequence ID" value="GAA4935141.1"/>
    <property type="molecule type" value="Genomic_DNA"/>
</dbReference>
<dbReference type="NCBIfam" id="NF008496">
    <property type="entry name" value="PRK11408.1-3"/>
    <property type="match status" value="1"/>
</dbReference>
<dbReference type="Pfam" id="PF10946">
    <property type="entry name" value="DUF2625"/>
    <property type="match status" value="1"/>
</dbReference>
<evidence type="ECO:0000313" key="1">
    <source>
        <dbReference type="EMBL" id="GAA4935141.1"/>
    </source>
</evidence>
<dbReference type="Proteomes" id="UP001499993">
    <property type="component" value="Unassembled WGS sequence"/>
</dbReference>
<dbReference type="InterPro" id="IPR021239">
    <property type="entry name" value="DUF2625"/>
</dbReference>